<dbReference type="AlphaFoldDB" id="A0A6B8VSH5"/>
<dbReference type="Proteomes" id="UP000427071">
    <property type="component" value="Chromosome"/>
</dbReference>
<dbReference type="RefSeq" id="WP_156192938.1">
    <property type="nucleotide sequence ID" value="NZ_CP046452.1"/>
</dbReference>
<protein>
    <submittedName>
        <fullName evidence="1">Uncharacterized protein</fullName>
    </submittedName>
</protein>
<reference evidence="2" key="1">
    <citation type="submission" date="2019-11" db="EMBL/GenBank/DDBJ databases">
        <title>Complete genome sequence of Corynebacterium kalinowskii 1959, a novel Corynebacterium species isolated from soil of a small paddock in Vilsendorf, Germany.</title>
        <authorList>
            <person name="Schaffert L."/>
            <person name="Ruwe M."/>
            <person name="Milse J."/>
            <person name="Hanuschka K."/>
            <person name="Ortseifen V."/>
            <person name="Droste J."/>
            <person name="Brandt D."/>
            <person name="Schlueter L."/>
            <person name="Kutter Y."/>
            <person name="Vinke S."/>
            <person name="Viehoefer P."/>
            <person name="Jacob L."/>
            <person name="Luebke N.-C."/>
            <person name="Schulte-Berndt E."/>
            <person name="Hain C."/>
            <person name="Linder M."/>
            <person name="Schmidt P."/>
            <person name="Wollenschlaeger L."/>
            <person name="Luttermann T."/>
            <person name="Thieme E."/>
            <person name="Hassa J."/>
            <person name="Haak M."/>
            <person name="Wittchen M."/>
            <person name="Mentz A."/>
            <person name="Persicke M."/>
            <person name="Busche T."/>
            <person name="Ruckert C."/>
        </authorList>
    </citation>
    <scope>NUCLEOTIDE SEQUENCE [LARGE SCALE GENOMIC DNA]</scope>
    <source>
        <strain evidence="2">1959</strain>
    </source>
</reference>
<organism evidence="1 2">
    <name type="scientific">Corynebacterium kalinowskii</name>
    <dbReference type="NCBI Taxonomy" id="2675216"/>
    <lineage>
        <taxon>Bacteria</taxon>
        <taxon>Bacillati</taxon>
        <taxon>Actinomycetota</taxon>
        <taxon>Actinomycetes</taxon>
        <taxon>Mycobacteriales</taxon>
        <taxon>Corynebacteriaceae</taxon>
        <taxon>Corynebacterium</taxon>
    </lineage>
</organism>
<dbReference type="KEGG" id="ckw:CKALI_08640"/>
<sequence length="287" mass="32362">MAIHPHNALTLEEAEWLDRIRAIEPKAQEWLELTRTPPKPEERSSLACDSLGELEMDVAIYYQLCIAIEHLHFAITSITQMQRTYPTAYMTVCRTGLIASTNALWLLSGPTRQVRQKRLCIMKSQEFQEQIAEFNSIPRLDGWEPDKTESLVAQIRAKQEWLQKIVETAGLGINVEKQKLNQTDVIEQTIKENFKGDDSDTKWFRYGISNQWRSGSAAAHARSQYGMKQLGAKVPEAIAKGQKIVTLTASLDGEIGPAVSGVFMVLKEAIRIFGLRSVCHLRPGDKP</sequence>
<gene>
    <name evidence="1" type="ORF">CKALI_08640</name>
</gene>
<proteinExistence type="predicted"/>
<evidence type="ECO:0000313" key="2">
    <source>
        <dbReference type="Proteomes" id="UP000427071"/>
    </source>
</evidence>
<evidence type="ECO:0000313" key="1">
    <source>
        <dbReference type="EMBL" id="QGU02587.1"/>
    </source>
</evidence>
<dbReference type="EMBL" id="CP046452">
    <property type="protein sequence ID" value="QGU02587.1"/>
    <property type="molecule type" value="Genomic_DNA"/>
</dbReference>
<name>A0A6B8VSH5_9CORY</name>
<keyword evidence="2" id="KW-1185">Reference proteome</keyword>
<accession>A0A6B8VSH5</accession>